<dbReference type="Gene3D" id="2.30.30.100">
    <property type="match status" value="1"/>
</dbReference>
<dbReference type="SUPFAM" id="SSF50182">
    <property type="entry name" value="Sm-like ribonucleoproteins"/>
    <property type="match status" value="1"/>
</dbReference>
<accession>G8ZFS1</accession>
<proteinExistence type="predicted"/>
<dbReference type="OrthoDB" id="84581at2157"/>
<dbReference type="Proteomes" id="UP000009139">
    <property type="component" value="Chromosome"/>
</dbReference>
<name>G8ZFS1_PYRAB</name>
<evidence type="ECO:0000313" key="1">
    <source>
        <dbReference type="EMBL" id="CCE69462.1"/>
    </source>
</evidence>
<comment type="miscellaneous">
    <text evidence="1">The sequence shown here is derived from an EMBL/GenBank/DDBJ third party annotation (TPA) entry.</text>
</comment>
<evidence type="ECO:0008006" key="3">
    <source>
        <dbReference type="Google" id="ProtNLM"/>
    </source>
</evidence>
<sequence length="69" mass="7720">MESLLEKVLTEWKGHKVAVTVGSEHSFTGILEDFDGEVLLLRNVKDFLGNEGKAMIVSLEDVSWVMLLD</sequence>
<protein>
    <recommendedName>
        <fullName evidence="3">LSM domain-containing protein</fullName>
    </recommendedName>
</protein>
<gene>
    <name evidence="1" type="ordered locus">PAB2288.1n</name>
</gene>
<evidence type="ECO:0000313" key="2">
    <source>
        <dbReference type="Proteomes" id="UP000009139"/>
    </source>
</evidence>
<organism evidence="1 2">
    <name type="scientific">Pyrococcus abyssi (strain GE5 / Orsay)</name>
    <dbReference type="NCBI Taxonomy" id="272844"/>
    <lineage>
        <taxon>Archaea</taxon>
        <taxon>Methanobacteriati</taxon>
        <taxon>Methanobacteriota</taxon>
        <taxon>Thermococci</taxon>
        <taxon>Thermococcales</taxon>
        <taxon>Thermococcaceae</taxon>
        <taxon>Pyrococcus</taxon>
    </lineage>
</organism>
<dbReference type="RefSeq" id="WP_048146479.1">
    <property type="nucleotide sequence ID" value="NC_000868.1"/>
</dbReference>
<dbReference type="InterPro" id="IPR010920">
    <property type="entry name" value="LSM_dom_sf"/>
</dbReference>
<dbReference type="AlphaFoldDB" id="G8ZFS1"/>
<reference evidence="1 2" key="1">
    <citation type="journal article" date="2012" name="Curr. Microbiol.">
        <title>Re-annotation of two hyperthermophilic archaea Pyrococcus abyssi GE5 and Pyrococcus furiosus DSM 3638.</title>
        <authorList>
            <person name="Gao J."/>
            <person name="Wang J."/>
        </authorList>
    </citation>
    <scope>GENOME REANNOTATION</scope>
    <source>
        <strain evidence="2">GE5 / Orsay</strain>
    </source>
</reference>
<dbReference type="CDD" id="cd00600">
    <property type="entry name" value="Sm_like"/>
    <property type="match status" value="1"/>
</dbReference>
<dbReference type="EMBL" id="HE613800">
    <property type="protein sequence ID" value="CCE69462.1"/>
    <property type="molecule type" value="Genomic_DNA"/>
</dbReference>